<dbReference type="EMBL" id="AP022595">
    <property type="protein sequence ID" value="BBY56886.1"/>
    <property type="molecule type" value="Genomic_DNA"/>
</dbReference>
<dbReference type="InterPro" id="IPR017959">
    <property type="entry name" value="Asn/Gln-tRNA_amidoTrfase_suB/E"/>
</dbReference>
<evidence type="ECO:0000256" key="4">
    <source>
        <dbReference type="ARBA" id="ARBA00022840"/>
    </source>
</evidence>
<gene>
    <name evidence="8" type="ORF">MSAR_00220</name>
</gene>
<feature type="compositionally biased region" description="Basic and acidic residues" evidence="6">
    <location>
        <begin position="74"/>
        <end position="87"/>
    </location>
</feature>
<dbReference type="GO" id="GO:0005524">
    <property type="term" value="F:ATP binding"/>
    <property type="evidence" value="ECO:0007669"/>
    <property type="project" value="UniProtKB-KW"/>
</dbReference>
<evidence type="ECO:0000256" key="2">
    <source>
        <dbReference type="ARBA" id="ARBA00022598"/>
    </source>
</evidence>
<name>A0A7I7SLS2_9MYCO</name>
<sequence>MDQGSLRCDANVSLRPIGQAEFGTRTETKNVNSLKSVEVAVRYEMRRQAAVLTDGGTIRQETRHFDEAGFTSPGRDKETAEDYRYFPEPDLEPVAPARKR</sequence>
<protein>
    <recommendedName>
        <fullName evidence="1">Aspartyl/glutamyl-tRNA(Asn/Gln) amidotransferase subunit B</fullName>
    </recommendedName>
</protein>
<organism evidence="8 9">
    <name type="scientific">Mycolicibacterium sarraceniae</name>
    <dbReference type="NCBI Taxonomy" id="1534348"/>
    <lineage>
        <taxon>Bacteria</taxon>
        <taxon>Bacillati</taxon>
        <taxon>Actinomycetota</taxon>
        <taxon>Actinomycetes</taxon>
        <taxon>Mycobacteriales</taxon>
        <taxon>Mycobacteriaceae</taxon>
        <taxon>Mycolicibacterium</taxon>
    </lineage>
</organism>
<evidence type="ECO:0000256" key="1">
    <source>
        <dbReference type="ARBA" id="ARBA00016923"/>
    </source>
</evidence>
<dbReference type="Proteomes" id="UP000466445">
    <property type="component" value="Chromosome"/>
</dbReference>
<feature type="domain" description="Aspartyl/Glutamyl-tRNA(Gln) amidotransferase subunit B/E catalytic" evidence="7">
    <location>
        <begin position="1"/>
        <end position="95"/>
    </location>
</feature>
<accession>A0A7I7SLS2</accession>
<keyword evidence="4" id="KW-0067">ATP-binding</keyword>
<keyword evidence="9" id="KW-1185">Reference proteome</keyword>
<dbReference type="GO" id="GO:0070681">
    <property type="term" value="P:glutaminyl-tRNAGln biosynthesis via transamidation"/>
    <property type="evidence" value="ECO:0007669"/>
    <property type="project" value="TreeGrafter"/>
</dbReference>
<evidence type="ECO:0000256" key="6">
    <source>
        <dbReference type="SAM" id="MobiDB-lite"/>
    </source>
</evidence>
<feature type="region of interest" description="Disordered" evidence="6">
    <location>
        <begin position="64"/>
        <end position="100"/>
    </location>
</feature>
<proteinExistence type="predicted"/>
<dbReference type="GO" id="GO:0006412">
    <property type="term" value="P:translation"/>
    <property type="evidence" value="ECO:0007669"/>
    <property type="project" value="UniProtKB-KW"/>
</dbReference>
<dbReference type="AlphaFoldDB" id="A0A7I7SLS2"/>
<reference evidence="8 9" key="1">
    <citation type="journal article" date="2019" name="Emerg. Microbes Infect.">
        <title>Comprehensive subspecies identification of 175 nontuberculous mycobacteria species based on 7547 genomic profiles.</title>
        <authorList>
            <person name="Matsumoto Y."/>
            <person name="Kinjo T."/>
            <person name="Motooka D."/>
            <person name="Nabeya D."/>
            <person name="Jung N."/>
            <person name="Uechi K."/>
            <person name="Horii T."/>
            <person name="Iida T."/>
            <person name="Fujita J."/>
            <person name="Nakamura S."/>
        </authorList>
    </citation>
    <scope>NUCLEOTIDE SEQUENCE [LARGE SCALE GENOMIC DNA]</scope>
    <source>
        <strain evidence="8 9">JCM 30395</strain>
    </source>
</reference>
<dbReference type="KEGG" id="msar:MSAR_00220"/>
<evidence type="ECO:0000259" key="7">
    <source>
        <dbReference type="Pfam" id="PF02934"/>
    </source>
</evidence>
<dbReference type="SUPFAM" id="SSF55931">
    <property type="entry name" value="Glutamine synthetase/guanido kinase"/>
    <property type="match status" value="1"/>
</dbReference>
<keyword evidence="3" id="KW-0547">Nucleotide-binding</keyword>
<keyword evidence="2" id="KW-0436">Ligase</keyword>
<evidence type="ECO:0000256" key="5">
    <source>
        <dbReference type="ARBA" id="ARBA00022917"/>
    </source>
</evidence>
<evidence type="ECO:0000313" key="8">
    <source>
        <dbReference type="EMBL" id="BBY56886.1"/>
    </source>
</evidence>
<dbReference type="InterPro" id="IPR006075">
    <property type="entry name" value="Asn/Gln-tRNA_Trfase_suB/E_cat"/>
</dbReference>
<evidence type="ECO:0000256" key="3">
    <source>
        <dbReference type="ARBA" id="ARBA00022741"/>
    </source>
</evidence>
<dbReference type="PANTHER" id="PTHR11659">
    <property type="entry name" value="GLUTAMYL-TRNA GLN AMIDOTRANSFERASE SUBUNIT B MITOCHONDRIAL AND PROKARYOTIC PET112-RELATED"/>
    <property type="match status" value="1"/>
</dbReference>
<dbReference type="PANTHER" id="PTHR11659:SF0">
    <property type="entry name" value="GLUTAMYL-TRNA(GLN) AMIDOTRANSFERASE SUBUNIT B, MITOCHONDRIAL"/>
    <property type="match status" value="1"/>
</dbReference>
<dbReference type="Pfam" id="PF02934">
    <property type="entry name" value="GatB_N"/>
    <property type="match status" value="1"/>
</dbReference>
<keyword evidence="5" id="KW-0648">Protein biosynthesis</keyword>
<evidence type="ECO:0000313" key="9">
    <source>
        <dbReference type="Proteomes" id="UP000466445"/>
    </source>
</evidence>
<dbReference type="InterPro" id="IPR014746">
    <property type="entry name" value="Gln_synth/guanido_kin_cat_dom"/>
</dbReference>
<dbReference type="GO" id="GO:0050567">
    <property type="term" value="F:glutaminyl-tRNA synthase (glutamine-hydrolyzing) activity"/>
    <property type="evidence" value="ECO:0007669"/>
    <property type="project" value="TreeGrafter"/>
</dbReference>